<evidence type="ECO:0000256" key="3">
    <source>
        <dbReference type="SAM" id="SignalP"/>
    </source>
</evidence>
<sequence>MGQTLFCMVTLLLLKTIFSCGHAQDAELTHEPNSTILFHGESVTFTCNMKEGRHSNWYYKFHRNGHQIVSNPDVSNFLQLHLTTDLSGNYQCTAYHKDSPSFIKQSNNITLFVSGMLLLQSLLLSFHNPQIRQ</sequence>
<accession>A0ABV0ZRC8</accession>
<keyword evidence="1 3" id="KW-0732">Signal</keyword>
<dbReference type="PROSITE" id="PS50835">
    <property type="entry name" value="IG_LIKE"/>
    <property type="match status" value="1"/>
</dbReference>
<dbReference type="EMBL" id="JAHRIP010069363">
    <property type="protein sequence ID" value="MEQ2308621.1"/>
    <property type="molecule type" value="Genomic_DNA"/>
</dbReference>
<evidence type="ECO:0000259" key="4">
    <source>
        <dbReference type="PROSITE" id="PS50835"/>
    </source>
</evidence>
<dbReference type="SMART" id="SM00409">
    <property type="entry name" value="IG"/>
    <property type="match status" value="1"/>
</dbReference>
<evidence type="ECO:0000313" key="5">
    <source>
        <dbReference type="EMBL" id="MEQ2308621.1"/>
    </source>
</evidence>
<keyword evidence="2" id="KW-1015">Disulfide bond</keyword>
<evidence type="ECO:0000256" key="1">
    <source>
        <dbReference type="ARBA" id="ARBA00022729"/>
    </source>
</evidence>
<reference evidence="5 6" key="1">
    <citation type="submission" date="2021-06" db="EMBL/GenBank/DDBJ databases">
        <authorList>
            <person name="Palmer J.M."/>
        </authorList>
    </citation>
    <scope>NUCLEOTIDE SEQUENCE [LARGE SCALE GENOMIC DNA]</scope>
    <source>
        <strain evidence="5 6">AS_MEX2019</strain>
        <tissue evidence="5">Muscle</tissue>
    </source>
</reference>
<dbReference type="InterPro" id="IPR003599">
    <property type="entry name" value="Ig_sub"/>
</dbReference>
<dbReference type="PANTHER" id="PTHR11481">
    <property type="entry name" value="IMMUNOGLOBULIN FC RECEPTOR"/>
    <property type="match status" value="1"/>
</dbReference>
<feature type="chain" id="PRO_5046907505" description="Ig-like domain-containing protein" evidence="3">
    <location>
        <begin position="24"/>
        <end position="133"/>
    </location>
</feature>
<dbReference type="Proteomes" id="UP001469553">
    <property type="component" value="Unassembled WGS sequence"/>
</dbReference>
<name>A0ABV0ZRC8_9TELE</name>
<protein>
    <recommendedName>
        <fullName evidence="4">Ig-like domain-containing protein</fullName>
    </recommendedName>
</protein>
<gene>
    <name evidence="5" type="ORF">AMECASPLE_030081</name>
</gene>
<dbReference type="InterPro" id="IPR036179">
    <property type="entry name" value="Ig-like_dom_sf"/>
</dbReference>
<evidence type="ECO:0000313" key="6">
    <source>
        <dbReference type="Proteomes" id="UP001469553"/>
    </source>
</evidence>
<comment type="caution">
    <text evidence="5">The sequence shown here is derived from an EMBL/GenBank/DDBJ whole genome shotgun (WGS) entry which is preliminary data.</text>
</comment>
<dbReference type="Pfam" id="PF13895">
    <property type="entry name" value="Ig_2"/>
    <property type="match status" value="1"/>
</dbReference>
<dbReference type="SUPFAM" id="SSF48726">
    <property type="entry name" value="Immunoglobulin"/>
    <property type="match status" value="1"/>
</dbReference>
<feature type="signal peptide" evidence="3">
    <location>
        <begin position="1"/>
        <end position="23"/>
    </location>
</feature>
<dbReference type="PANTHER" id="PTHR11481:SF64">
    <property type="entry name" value="FC RECEPTOR-LIKE PROTEIN 4"/>
    <property type="match status" value="1"/>
</dbReference>
<evidence type="ECO:0000256" key="2">
    <source>
        <dbReference type="ARBA" id="ARBA00023157"/>
    </source>
</evidence>
<dbReference type="InterPro" id="IPR050488">
    <property type="entry name" value="Ig_Fc_receptor"/>
</dbReference>
<proteinExistence type="predicted"/>
<feature type="domain" description="Ig-like" evidence="4">
    <location>
        <begin position="26"/>
        <end position="110"/>
    </location>
</feature>
<dbReference type="InterPro" id="IPR007110">
    <property type="entry name" value="Ig-like_dom"/>
</dbReference>
<dbReference type="InterPro" id="IPR013783">
    <property type="entry name" value="Ig-like_fold"/>
</dbReference>
<keyword evidence="6" id="KW-1185">Reference proteome</keyword>
<dbReference type="Gene3D" id="2.60.40.10">
    <property type="entry name" value="Immunoglobulins"/>
    <property type="match status" value="1"/>
</dbReference>
<organism evidence="5 6">
    <name type="scientific">Ameca splendens</name>
    <dbReference type="NCBI Taxonomy" id="208324"/>
    <lineage>
        <taxon>Eukaryota</taxon>
        <taxon>Metazoa</taxon>
        <taxon>Chordata</taxon>
        <taxon>Craniata</taxon>
        <taxon>Vertebrata</taxon>
        <taxon>Euteleostomi</taxon>
        <taxon>Actinopterygii</taxon>
        <taxon>Neopterygii</taxon>
        <taxon>Teleostei</taxon>
        <taxon>Neoteleostei</taxon>
        <taxon>Acanthomorphata</taxon>
        <taxon>Ovalentaria</taxon>
        <taxon>Atherinomorphae</taxon>
        <taxon>Cyprinodontiformes</taxon>
        <taxon>Goodeidae</taxon>
        <taxon>Ameca</taxon>
    </lineage>
</organism>